<evidence type="ECO:0000313" key="3">
    <source>
        <dbReference type="Proteomes" id="UP000297527"/>
    </source>
</evidence>
<evidence type="ECO:0000256" key="1">
    <source>
        <dbReference type="SAM" id="MobiDB-lite"/>
    </source>
</evidence>
<protein>
    <submittedName>
        <fullName evidence="2">Uncharacterized protein</fullName>
    </submittedName>
</protein>
<reference evidence="2 3" key="1">
    <citation type="submission" date="2017-12" db="EMBL/GenBank/DDBJ databases">
        <title>Comparative genomics of Botrytis spp.</title>
        <authorList>
            <person name="Valero-Jimenez C.A."/>
            <person name="Tapia P."/>
            <person name="Veloso J."/>
            <person name="Silva-Moreno E."/>
            <person name="Staats M."/>
            <person name="Valdes J.H."/>
            <person name="Van Kan J.A.L."/>
        </authorList>
    </citation>
    <scope>NUCLEOTIDE SEQUENCE [LARGE SCALE GENOMIC DNA]</scope>
    <source>
        <strain evidence="2 3">MUCL11595</strain>
    </source>
</reference>
<feature type="compositionally biased region" description="Low complexity" evidence="1">
    <location>
        <begin position="1"/>
        <end position="24"/>
    </location>
</feature>
<accession>A0A4Z1IAR0</accession>
<dbReference type="EMBL" id="PQXN01000075">
    <property type="protein sequence ID" value="TGO56652.1"/>
    <property type="molecule type" value="Genomic_DNA"/>
</dbReference>
<comment type="caution">
    <text evidence="2">The sequence shown here is derived from an EMBL/GenBank/DDBJ whole genome shotgun (WGS) entry which is preliminary data.</text>
</comment>
<evidence type="ECO:0000313" key="2">
    <source>
        <dbReference type="EMBL" id="TGO56652.1"/>
    </source>
</evidence>
<dbReference type="OrthoDB" id="3561969at2759"/>
<feature type="compositionally biased region" description="Basic and acidic residues" evidence="1">
    <location>
        <begin position="227"/>
        <end position="262"/>
    </location>
</feature>
<feature type="compositionally biased region" description="Pro residues" evidence="1">
    <location>
        <begin position="166"/>
        <end position="175"/>
    </location>
</feature>
<name>A0A4Z1IAR0_9HELO</name>
<proteinExistence type="predicted"/>
<feature type="compositionally biased region" description="Polar residues" evidence="1">
    <location>
        <begin position="25"/>
        <end position="43"/>
    </location>
</feature>
<feature type="compositionally biased region" description="Basic and acidic residues" evidence="1">
    <location>
        <begin position="78"/>
        <end position="94"/>
    </location>
</feature>
<feature type="region of interest" description="Disordered" evidence="1">
    <location>
        <begin position="1"/>
        <end position="115"/>
    </location>
</feature>
<feature type="region of interest" description="Disordered" evidence="1">
    <location>
        <begin position="224"/>
        <end position="334"/>
    </location>
</feature>
<dbReference type="Proteomes" id="UP000297527">
    <property type="component" value="Unassembled WGS sequence"/>
</dbReference>
<feature type="region of interest" description="Disordered" evidence="1">
    <location>
        <begin position="128"/>
        <end position="191"/>
    </location>
</feature>
<feature type="compositionally biased region" description="Low complexity" evidence="1">
    <location>
        <begin position="317"/>
        <end position="326"/>
    </location>
</feature>
<organism evidence="2 3">
    <name type="scientific">Botryotinia convoluta</name>
    <dbReference type="NCBI Taxonomy" id="54673"/>
    <lineage>
        <taxon>Eukaryota</taxon>
        <taxon>Fungi</taxon>
        <taxon>Dikarya</taxon>
        <taxon>Ascomycota</taxon>
        <taxon>Pezizomycotina</taxon>
        <taxon>Leotiomycetes</taxon>
        <taxon>Helotiales</taxon>
        <taxon>Sclerotiniaceae</taxon>
        <taxon>Botryotinia</taxon>
    </lineage>
</organism>
<sequence>MMPARKPNSSPNTNNHNPSKPSSKIHNTLYQNDWVTMTETTISEEGDIKCTPVPKETKSTSSPPRNVSADNVTSHEIPTPKHEASHEASRHIGSETETGTGFPRYSPGAMEKPPRFLERNECGHDIDIDSDFDINMDMKNNPDDDDDDEYHYTYTYKPNPTLSHPSHPPHSPPPSQSSQSSHIPRTPHSLHTPDLVSFFPALENRDEHFNNYFKNIGFFEDNITIPREPKEPKPRPQSRDTSDLDASRRDEHSDEDGDDKKQNSILENGGSKMMDPCIRIHVDESSQQTSSILHISGLDEDYERDPQLNLYPESDFDTSSVSSSASSEDKVDGC</sequence>
<gene>
    <name evidence="2" type="ORF">BCON_0075g00430</name>
</gene>
<dbReference type="AlphaFoldDB" id="A0A4Z1IAR0"/>
<keyword evidence="3" id="KW-1185">Reference proteome</keyword>
<feature type="compositionally biased region" description="Polar residues" evidence="1">
    <location>
        <begin position="59"/>
        <end position="76"/>
    </location>
</feature>